<dbReference type="Gene3D" id="1.10.45.10">
    <property type="entry name" value="Vanillyl-alcohol Oxidase, Chain A, domain 4"/>
    <property type="match status" value="1"/>
</dbReference>
<comment type="similarity">
    <text evidence="1">Belongs to the FAD-binding oxidoreductase/transferase type 4 family.</text>
</comment>
<dbReference type="GO" id="GO:0008610">
    <property type="term" value="P:lipid biosynthetic process"/>
    <property type="evidence" value="ECO:0007669"/>
    <property type="project" value="InterPro"/>
</dbReference>
<dbReference type="KEGG" id="mlut:JET14_16245"/>
<dbReference type="InterPro" id="IPR016166">
    <property type="entry name" value="FAD-bd_PCMH"/>
</dbReference>
<dbReference type="InterPro" id="IPR025650">
    <property type="entry name" value="Alkyl-DHAP_Synthase"/>
</dbReference>
<dbReference type="PANTHER" id="PTHR46568:SF1">
    <property type="entry name" value="ALKYLDIHYDROXYACETONEPHOSPHATE SYNTHASE, PEROXISOMAL"/>
    <property type="match status" value="1"/>
</dbReference>
<name>A0A7T7HIK5_9HYPH</name>
<feature type="site" description="Important for enzyme activity" evidence="6">
    <location>
        <position position="241"/>
    </location>
</feature>
<dbReference type="AlphaFoldDB" id="A0A7T7HIK5"/>
<gene>
    <name evidence="8" type="ORF">JET14_16245</name>
</gene>
<feature type="active site" description="Proton donor/acceptor" evidence="4">
    <location>
        <position position="369"/>
    </location>
</feature>
<reference evidence="8 9" key="1">
    <citation type="submission" date="2020-12" db="EMBL/GenBank/DDBJ databases">
        <authorList>
            <person name="Zheng R.K."/>
            <person name="Sun C.M."/>
        </authorList>
    </citation>
    <scope>NUCLEOTIDE SEQUENCE [LARGE SCALE GENOMIC DNA]</scope>
    <source>
        <strain evidence="8 9">ZRK001</strain>
    </source>
</reference>
<dbReference type="SUPFAM" id="SSF55103">
    <property type="entry name" value="FAD-linked oxidases, C-terminal domain"/>
    <property type="match status" value="1"/>
</dbReference>
<evidence type="ECO:0000256" key="4">
    <source>
        <dbReference type="PIRSR" id="PIRSR625650-1"/>
    </source>
</evidence>
<dbReference type="Pfam" id="PF02913">
    <property type="entry name" value="FAD-oxidase_C"/>
    <property type="match status" value="1"/>
</dbReference>
<evidence type="ECO:0000259" key="7">
    <source>
        <dbReference type="PROSITE" id="PS51387"/>
    </source>
</evidence>
<dbReference type="SUPFAM" id="SSF56176">
    <property type="entry name" value="FAD-binding/transporter-associated domain-like"/>
    <property type="match status" value="1"/>
</dbReference>
<evidence type="ECO:0000256" key="6">
    <source>
        <dbReference type="PIRSR" id="PIRSR625650-4"/>
    </source>
</evidence>
<evidence type="ECO:0000313" key="9">
    <source>
        <dbReference type="Proteomes" id="UP000596083"/>
    </source>
</evidence>
<evidence type="ECO:0000256" key="3">
    <source>
        <dbReference type="ARBA" id="ARBA00022827"/>
    </source>
</evidence>
<dbReference type="PROSITE" id="PS51387">
    <property type="entry name" value="FAD_PCMH"/>
    <property type="match status" value="1"/>
</dbReference>
<dbReference type="EMBL" id="CP066786">
    <property type="protein sequence ID" value="QQM29831.1"/>
    <property type="molecule type" value="Genomic_DNA"/>
</dbReference>
<proteinExistence type="inferred from homology"/>
<dbReference type="PANTHER" id="PTHR46568">
    <property type="entry name" value="ALKYLDIHYDROXYACETONEPHOSPHATE SYNTHASE, PEROXISOMAL"/>
    <property type="match status" value="1"/>
</dbReference>
<feature type="domain" description="FAD-binding PCMH-type" evidence="7">
    <location>
        <begin position="28"/>
        <end position="206"/>
    </location>
</feature>
<keyword evidence="2" id="KW-0285">Flavoprotein</keyword>
<keyword evidence="3 5" id="KW-0274">FAD</keyword>
<organism evidence="8 9">
    <name type="scientific">Martelella lutilitoris</name>
    <dbReference type="NCBI Taxonomy" id="2583532"/>
    <lineage>
        <taxon>Bacteria</taxon>
        <taxon>Pseudomonadati</taxon>
        <taxon>Pseudomonadota</taxon>
        <taxon>Alphaproteobacteria</taxon>
        <taxon>Hyphomicrobiales</taxon>
        <taxon>Aurantimonadaceae</taxon>
        <taxon>Martelella</taxon>
    </lineage>
</organism>
<dbReference type="Gene3D" id="3.30.300.330">
    <property type="match status" value="1"/>
</dbReference>
<dbReference type="RefSeq" id="WP_200334841.1">
    <property type="nucleotide sequence ID" value="NZ_CP066786.1"/>
</dbReference>
<evidence type="ECO:0000256" key="5">
    <source>
        <dbReference type="PIRSR" id="PIRSR625650-3"/>
    </source>
</evidence>
<dbReference type="GO" id="GO:0071949">
    <property type="term" value="F:FAD binding"/>
    <property type="evidence" value="ECO:0007669"/>
    <property type="project" value="InterPro"/>
</dbReference>
<dbReference type="InterPro" id="IPR006094">
    <property type="entry name" value="Oxid_FAD_bind_N"/>
</dbReference>
<dbReference type="InterPro" id="IPR036318">
    <property type="entry name" value="FAD-bd_PCMH-like_sf"/>
</dbReference>
<dbReference type="Pfam" id="PF01565">
    <property type="entry name" value="FAD_binding_4"/>
    <property type="match status" value="1"/>
</dbReference>
<protein>
    <submittedName>
        <fullName evidence="8">FAD-binding oxidoreductase</fullName>
    </submittedName>
</protein>
<dbReference type="Proteomes" id="UP000596083">
    <property type="component" value="Chromosome"/>
</dbReference>
<evidence type="ECO:0000256" key="2">
    <source>
        <dbReference type="ARBA" id="ARBA00022630"/>
    </source>
</evidence>
<feature type="binding site" evidence="5">
    <location>
        <begin position="190"/>
        <end position="196"/>
    </location>
    <ligand>
        <name>FAD</name>
        <dbReference type="ChEBI" id="CHEBI:57692"/>
    </ligand>
</feature>
<dbReference type="InterPro" id="IPR016169">
    <property type="entry name" value="FAD-bd_PCMH_sub2"/>
</dbReference>
<dbReference type="InterPro" id="IPR004113">
    <property type="entry name" value="FAD-bd_oxidored_4_C"/>
</dbReference>
<dbReference type="InterPro" id="IPR016164">
    <property type="entry name" value="FAD-linked_Oxase-like_C"/>
</dbReference>
<dbReference type="InterPro" id="IPR016171">
    <property type="entry name" value="Vanillyl_alc_oxidase_C-sub2"/>
</dbReference>
<evidence type="ECO:0000256" key="1">
    <source>
        <dbReference type="ARBA" id="ARBA00008000"/>
    </source>
</evidence>
<dbReference type="Gene3D" id="3.30.465.10">
    <property type="match status" value="1"/>
</dbReference>
<dbReference type="GO" id="GO:0008609">
    <property type="term" value="F:alkylglycerone-phosphate synthase activity"/>
    <property type="evidence" value="ECO:0007669"/>
    <property type="project" value="InterPro"/>
</dbReference>
<accession>A0A7T7HIK5</accession>
<sequence length="461" mass="50475">MTDEAARRDYAHDRLPYANFCAREGRLAGVLPRLVVRPGTRTELAEIVKFAFENKVQIIPFGNGSGVLGGAIPISREMTIDLRRLDRILSFDAEDAMVTVEAGMNGAAFEHALNEKGYTCGHYPQSMEISTVGGWVACRGGGQASSRYGKIEDIVIGLSAVMPDGSPLVVRPVPRRAAGPSVADILIGGEGGFGIVDTVTLRIYRKPEIESGVTLAFPTLAAALDCAREIMQTEIRPQIARIYDEAESSERMEGLSGFDDHPILAIYAFCGQAPLAGAEEEMALAIARRHGAIIADNEPYRHWKKNRFFVYSQVWQAKGYYNDTIEIAARWSVLPSLYEAIRAKVKEIYPSTYFGAHWSHIYPEGACQYMTMRLPPMPSGEAMRIHARLWECAETLALDYGGTISHHHGVGIFRNAWLERELGGGLKLLQSLKAAIDPDNLMNPGKVGMKAPDGAVSVPHG</sequence>
<comment type="cofactor">
    <cofactor evidence="5">
        <name>FAD</name>
        <dbReference type="ChEBI" id="CHEBI:57692"/>
    </cofactor>
</comment>
<evidence type="ECO:0000313" key="8">
    <source>
        <dbReference type="EMBL" id="QQM29831.1"/>
    </source>
</evidence>